<keyword evidence="5" id="KW-0449">Lipoprotein</keyword>
<keyword evidence="1" id="KW-1003">Cell membrane</keyword>
<dbReference type="Gene3D" id="3.40.190.10">
    <property type="entry name" value="Periplasmic binding protein-like II"/>
    <property type="match status" value="1"/>
</dbReference>
<dbReference type="EMBL" id="CABHMY010000166">
    <property type="protein sequence ID" value="VUX21005.1"/>
    <property type="molecule type" value="Genomic_DNA"/>
</dbReference>
<dbReference type="InterPro" id="IPR006059">
    <property type="entry name" value="SBP"/>
</dbReference>
<reference evidence="6 7" key="1">
    <citation type="submission" date="2019-07" db="EMBL/GenBank/DDBJ databases">
        <authorList>
            <person name="Hibberd C M."/>
            <person name="Gehrig L. J."/>
            <person name="Chang H.-W."/>
            <person name="Venkatesh S."/>
        </authorList>
    </citation>
    <scope>NUCLEOTIDE SEQUENCE [LARGE SCALE GENOMIC DNA]</scope>
    <source>
        <strain evidence="6">Faecalibacterium_prausnitzii_JG_BgPS064</strain>
    </source>
</reference>
<name>A0A564UMZ1_9FIRM</name>
<organism evidence="6 7">
    <name type="scientific">Faecalibacterium prausnitzii</name>
    <dbReference type="NCBI Taxonomy" id="853"/>
    <lineage>
        <taxon>Bacteria</taxon>
        <taxon>Bacillati</taxon>
        <taxon>Bacillota</taxon>
        <taxon>Clostridia</taxon>
        <taxon>Eubacteriales</taxon>
        <taxon>Oscillospiraceae</taxon>
        <taxon>Faecalibacterium</taxon>
    </lineage>
</organism>
<evidence type="ECO:0000256" key="5">
    <source>
        <dbReference type="ARBA" id="ARBA00023288"/>
    </source>
</evidence>
<evidence type="ECO:0000256" key="3">
    <source>
        <dbReference type="ARBA" id="ARBA00023136"/>
    </source>
</evidence>
<proteinExistence type="predicted"/>
<keyword evidence="3" id="KW-0472">Membrane</keyword>
<dbReference type="Pfam" id="PF01547">
    <property type="entry name" value="SBP_bac_1"/>
    <property type="match status" value="1"/>
</dbReference>
<gene>
    <name evidence="6" type="ORF">FPPS064S07_01678</name>
</gene>
<evidence type="ECO:0000313" key="6">
    <source>
        <dbReference type="EMBL" id="VUX21005.1"/>
    </source>
</evidence>
<keyword evidence="4" id="KW-0564">Palmitate</keyword>
<keyword evidence="7" id="KW-1185">Reference proteome</keyword>
<evidence type="ECO:0000313" key="7">
    <source>
        <dbReference type="Proteomes" id="UP000406184"/>
    </source>
</evidence>
<evidence type="ECO:0000256" key="4">
    <source>
        <dbReference type="ARBA" id="ARBA00023139"/>
    </source>
</evidence>
<dbReference type="PANTHER" id="PTHR43649:SF33">
    <property type="entry name" value="POLYGALACTURONAN_RHAMNOGALACTURONAN-BINDING PROTEIN YTCQ"/>
    <property type="match status" value="1"/>
</dbReference>
<sequence>MAVVKYSYSSVMLYRCLFAVFGLAERQLPKSCEGNDLMNKRTLHRLLSAFAALVIGLSVLTGCGTKTAENVEKQEDAQTIQVYLWTNNLYETYAPYIQSQLPDVNIEFIVGNNDLDFYKFLQENGGLPDIITCCRFSLHDAAPLKDSLMNLALTNEAGAVYNTYLNSFKNEDGSVNWLPVCADAHGFVVNRSLFEQYDIPLPTDYESFVSACQAFEKVGIRGFTADYTYDYTCMETLQGLSAAELTTTDGRKWRTAYSDPASTARVGLDDTVWPGAFERMAQFIQDTHLTADDLALNYDDVTGMFRNGEAAMYFGSSAGVKMFRDEGIDTIFLPFFSQNGEKWIMTTPYFQIALNRDLEQDTARREKAMKVLNVMLSEEAQSRIVADGQDVLSYSQNVPLRLTEYMKDVRGVVEENHMYIRIASNDFFAVSKDVVSKMIAGEYTAQQAYRAFNAQLLAEETPADDEIVLTSGKSYSNVFHANGGSASFSVMANTLRGVYGTDVLLATANSFTGSVLRADYNKKMAASMIMPNGLMSRQRTMTGAELKETVRAFVEGCEGGFVPFNRGSLPVVSGIAVEVKEAGGSYTLTGITRNGQPLGDDDTVTVTCLAAENQMEALLASESGRSLDGDTWVKNRWRDHLSGGGAALAEPENYITLR</sequence>
<protein>
    <submittedName>
        <fullName evidence="6">Bacterial extracellular solute-binding protein</fullName>
    </submittedName>
</protein>
<keyword evidence="2" id="KW-0732">Signal</keyword>
<dbReference type="PANTHER" id="PTHR43649">
    <property type="entry name" value="ARABINOSE-BINDING PROTEIN-RELATED"/>
    <property type="match status" value="1"/>
</dbReference>
<evidence type="ECO:0000256" key="1">
    <source>
        <dbReference type="ARBA" id="ARBA00022475"/>
    </source>
</evidence>
<dbReference type="AlphaFoldDB" id="A0A564UMZ1"/>
<dbReference type="Proteomes" id="UP000406184">
    <property type="component" value="Unassembled WGS sequence"/>
</dbReference>
<evidence type="ECO:0000256" key="2">
    <source>
        <dbReference type="ARBA" id="ARBA00022729"/>
    </source>
</evidence>
<dbReference type="SUPFAM" id="SSF53850">
    <property type="entry name" value="Periplasmic binding protein-like II"/>
    <property type="match status" value="1"/>
</dbReference>
<dbReference type="InterPro" id="IPR050490">
    <property type="entry name" value="Bact_solute-bd_prot1"/>
</dbReference>
<accession>A0A564UMZ1</accession>